<evidence type="ECO:0000256" key="3">
    <source>
        <dbReference type="ARBA" id="ARBA00022970"/>
    </source>
</evidence>
<evidence type="ECO:0000259" key="5">
    <source>
        <dbReference type="Pfam" id="PF13458"/>
    </source>
</evidence>
<dbReference type="InterPro" id="IPR051010">
    <property type="entry name" value="BCAA_transport"/>
</dbReference>
<dbReference type="RefSeq" id="WP_066959142.1">
    <property type="nucleotide sequence ID" value="NZ_CP023449.1"/>
</dbReference>
<comment type="similarity">
    <text evidence="1">Belongs to the leucine-binding protein family.</text>
</comment>
<organism evidence="6 7">
    <name type="scientific">Rhizorhabdus dicambivorans</name>
    <dbReference type="NCBI Taxonomy" id="1850238"/>
    <lineage>
        <taxon>Bacteria</taxon>
        <taxon>Pseudomonadati</taxon>
        <taxon>Pseudomonadota</taxon>
        <taxon>Alphaproteobacteria</taxon>
        <taxon>Sphingomonadales</taxon>
        <taxon>Sphingomonadaceae</taxon>
        <taxon>Rhizorhabdus</taxon>
    </lineage>
</organism>
<evidence type="ECO:0000313" key="7">
    <source>
        <dbReference type="Proteomes" id="UP000218934"/>
    </source>
</evidence>
<dbReference type="SUPFAM" id="SSF53822">
    <property type="entry name" value="Periplasmic binding protein-like I"/>
    <property type="match status" value="1"/>
</dbReference>
<reference evidence="6 7" key="1">
    <citation type="submission" date="2017-09" db="EMBL/GenBank/DDBJ databases">
        <title>The Catabolism of 3,6-Dichlorosalicylic acid is Initiated by the Cytochrome P450 Monooxygenase DsmABC in Rhizorhabdus dicambivorans Ndbn-20.</title>
        <authorList>
            <person name="Na L."/>
        </authorList>
    </citation>
    <scope>NUCLEOTIDE SEQUENCE [LARGE SCALE GENOMIC DNA]</scope>
    <source>
        <strain evidence="6 7">Ndbn-20m</strain>
    </source>
</reference>
<keyword evidence="3" id="KW-0029">Amino-acid transport</keyword>
<dbReference type="OrthoDB" id="7210494at2"/>
<dbReference type="PANTHER" id="PTHR30483">
    <property type="entry name" value="LEUCINE-SPECIFIC-BINDING PROTEIN"/>
    <property type="match status" value="1"/>
</dbReference>
<keyword evidence="7" id="KW-1185">Reference proteome</keyword>
<feature type="domain" description="Leucine-binding protein" evidence="5">
    <location>
        <begin position="62"/>
        <end position="335"/>
    </location>
</feature>
<name>A0A2A4G1H7_9SPHN</name>
<dbReference type="GO" id="GO:0006865">
    <property type="term" value="P:amino acid transport"/>
    <property type="evidence" value="ECO:0007669"/>
    <property type="project" value="UniProtKB-KW"/>
</dbReference>
<dbReference type="AlphaFoldDB" id="A0A2A4G1H7"/>
<dbReference type="CDD" id="cd06339">
    <property type="entry name" value="PBP1_YraM_LppC_lipoprotein-like"/>
    <property type="match status" value="1"/>
</dbReference>
<evidence type="ECO:0000256" key="2">
    <source>
        <dbReference type="ARBA" id="ARBA00022729"/>
    </source>
</evidence>
<dbReference type="PANTHER" id="PTHR30483:SF6">
    <property type="entry name" value="PERIPLASMIC BINDING PROTEIN OF ABC TRANSPORTER FOR NATURAL AMINO ACIDS"/>
    <property type="match status" value="1"/>
</dbReference>
<keyword evidence="2" id="KW-0732">Signal</keyword>
<dbReference type="Gene3D" id="3.40.50.2300">
    <property type="match status" value="2"/>
</dbReference>
<sequence>MAEAPAYRQPRSSFRIWAMVGLSLLLANCTVVPKGKPGPVAPPPPVEKPDSGTLPSDQARHRVALLVPLTGSNAAVGQSIANAATMALIDTGNKSVRMTTYDTALGAAAAATRALADGNRLFLGPLLSEDAVAIAAAARKAGVPVISYSNDAAVAGNGLFVMGFSPAQSIDRVVHYAKGKGIKRFAALVPSGVYGRNASTAIIRSVESADANLVAMKSYERNAKSLQRAVADLGRSQQGYEGVLIADNARLAISAVPLIRRMSNQQARVLGTELWAAEPSALTSPVLAGAWFASVSDARYRTLATAYRRQFGKAPFRLASLGYDSMLLVVKIARDWKMGERFPADRLRDEDGFVGVDGAFRFGPNGVAQRALEVDEANPAGVRNVSPAPSNFTEQ</sequence>
<dbReference type="InterPro" id="IPR028081">
    <property type="entry name" value="Leu-bd"/>
</dbReference>
<evidence type="ECO:0000313" key="6">
    <source>
        <dbReference type="EMBL" id="PCE44339.1"/>
    </source>
</evidence>
<dbReference type="Pfam" id="PF13458">
    <property type="entry name" value="Peripla_BP_6"/>
    <property type="match status" value="1"/>
</dbReference>
<keyword evidence="3" id="KW-0813">Transport</keyword>
<dbReference type="KEGG" id="rdi:CMV14_12145"/>
<gene>
    <name evidence="6" type="ORF">COO09_01530</name>
</gene>
<accession>A0A2A4G1H7</accession>
<evidence type="ECO:0000256" key="1">
    <source>
        <dbReference type="ARBA" id="ARBA00010062"/>
    </source>
</evidence>
<proteinExistence type="inferred from homology"/>
<dbReference type="EMBL" id="NWUF01000001">
    <property type="protein sequence ID" value="PCE44339.1"/>
    <property type="molecule type" value="Genomic_DNA"/>
</dbReference>
<dbReference type="InterPro" id="IPR028082">
    <property type="entry name" value="Peripla_BP_I"/>
</dbReference>
<protein>
    <submittedName>
        <fullName evidence="6">Penicillin-binding protein activator</fullName>
    </submittedName>
</protein>
<dbReference type="Proteomes" id="UP000218934">
    <property type="component" value="Unassembled WGS sequence"/>
</dbReference>
<feature type="region of interest" description="Disordered" evidence="4">
    <location>
        <begin position="36"/>
        <end position="56"/>
    </location>
</feature>
<evidence type="ECO:0000256" key="4">
    <source>
        <dbReference type="SAM" id="MobiDB-lite"/>
    </source>
</evidence>
<comment type="caution">
    <text evidence="6">The sequence shown here is derived from an EMBL/GenBank/DDBJ whole genome shotgun (WGS) entry which is preliminary data.</text>
</comment>